<comment type="caution">
    <text evidence="1">The sequence shown here is derived from an EMBL/GenBank/DDBJ whole genome shotgun (WGS) entry which is preliminary data.</text>
</comment>
<sequence>MSQLASAMENGRVFKGVEVIQGANQGEHLSKNERDKCEESNYCIQIRVRAAGPWSVVSYSRSTVDGVIDSEGRLGKLREWERAAKLRDGRAAARIVAVVVGWQ</sequence>
<evidence type="ECO:0000313" key="1">
    <source>
        <dbReference type="EMBL" id="OCT52868.1"/>
    </source>
</evidence>
<organism evidence="1 2">
    <name type="scientific">Cladophialophora carrionii</name>
    <dbReference type="NCBI Taxonomy" id="86049"/>
    <lineage>
        <taxon>Eukaryota</taxon>
        <taxon>Fungi</taxon>
        <taxon>Dikarya</taxon>
        <taxon>Ascomycota</taxon>
        <taxon>Pezizomycotina</taxon>
        <taxon>Eurotiomycetes</taxon>
        <taxon>Chaetothyriomycetidae</taxon>
        <taxon>Chaetothyriales</taxon>
        <taxon>Herpotrichiellaceae</taxon>
        <taxon>Cladophialophora</taxon>
    </lineage>
</organism>
<dbReference type="AlphaFoldDB" id="A0A1C1CWQ8"/>
<proteinExistence type="predicted"/>
<dbReference type="Proteomes" id="UP000094526">
    <property type="component" value="Unassembled WGS sequence"/>
</dbReference>
<dbReference type="VEuPathDB" id="FungiDB:CLCR_11062"/>
<reference evidence="2" key="1">
    <citation type="submission" date="2015-07" db="EMBL/GenBank/DDBJ databases">
        <authorList>
            <person name="Teixeira M.M."/>
            <person name="Souza R.C."/>
            <person name="Almeida L.G."/>
            <person name="Vicente V.A."/>
            <person name="de Hoog S."/>
            <person name="Bocca A.L."/>
            <person name="de Almeida S.R."/>
            <person name="Vasconcelos A.T."/>
            <person name="Felipe M.S."/>
        </authorList>
    </citation>
    <scope>NUCLEOTIDE SEQUENCE [LARGE SCALE GENOMIC DNA]</scope>
    <source>
        <strain evidence="2">KSF</strain>
    </source>
</reference>
<gene>
    <name evidence="1" type="ORF">CLCR_11062</name>
</gene>
<evidence type="ECO:0000313" key="2">
    <source>
        <dbReference type="Proteomes" id="UP000094526"/>
    </source>
</evidence>
<dbReference type="EMBL" id="LGRB01000008">
    <property type="protein sequence ID" value="OCT52868.1"/>
    <property type="molecule type" value="Genomic_DNA"/>
</dbReference>
<protein>
    <submittedName>
        <fullName evidence="1">Uncharacterized protein</fullName>
    </submittedName>
</protein>
<name>A0A1C1CWQ8_9EURO</name>
<accession>A0A1C1CWQ8</accession>
<keyword evidence="2" id="KW-1185">Reference proteome</keyword>